<accession>A0A0D3J4L7</accession>
<reference evidence="4" key="2">
    <citation type="submission" date="2024-10" db="UniProtKB">
        <authorList>
            <consortium name="EnsemblProtists"/>
        </authorList>
    </citation>
    <scope>IDENTIFICATION</scope>
</reference>
<dbReference type="PANTHER" id="PTHR11783">
    <property type="entry name" value="SULFOTRANSFERASE SULT"/>
    <property type="match status" value="1"/>
</dbReference>
<evidence type="ECO:0000256" key="1">
    <source>
        <dbReference type="ARBA" id="ARBA00005771"/>
    </source>
</evidence>
<evidence type="ECO:0000313" key="4">
    <source>
        <dbReference type="EnsemblProtists" id="EOD18452"/>
    </source>
</evidence>
<proteinExistence type="inferred from homology"/>
<evidence type="ECO:0000313" key="5">
    <source>
        <dbReference type="Proteomes" id="UP000013827"/>
    </source>
</evidence>
<dbReference type="InterPro" id="IPR027417">
    <property type="entry name" value="P-loop_NTPase"/>
</dbReference>
<protein>
    <recommendedName>
        <fullName evidence="3">Sulfotransferase domain-containing protein</fullName>
    </recommendedName>
</protein>
<evidence type="ECO:0000256" key="2">
    <source>
        <dbReference type="ARBA" id="ARBA00022679"/>
    </source>
</evidence>
<dbReference type="RefSeq" id="XP_005770881.1">
    <property type="nucleotide sequence ID" value="XM_005770824.1"/>
</dbReference>
<name>A0A0D3J4L7_EMIH1</name>
<dbReference type="InterPro" id="IPR000863">
    <property type="entry name" value="Sulfotransferase_dom"/>
</dbReference>
<feature type="domain" description="Sulfotransferase" evidence="3">
    <location>
        <begin position="63"/>
        <end position="326"/>
    </location>
</feature>
<dbReference type="HOGENOM" id="CLU_807598_0_0_1"/>
<dbReference type="eggNOG" id="KOG1584">
    <property type="taxonomic scope" value="Eukaryota"/>
</dbReference>
<sequence length="344" mass="36758">MSSHVLTPEEEAAGVKLADPACGYKYVEEADGDHPLACAGLVHPFDFVLPAVYELREKLAPKPHDVFIATYPKCGTTWMQQIVMLLLRGGSADVNPMADAPWLEMSVSRAAKGSAAMKSLSSTPPRDCAALCALSAPEGDSGRRAWKTHATAEAAPWRGGPAAAAAAGSKVVVVCRNPKDAAVSMLHHTKNIPGFGFSGGWDDFVALFLRGKVESSSIWPWHRGWWEAAAAHPSTVLVVHFEDLKRDLKAAVGRVAAHLGLERSDAELEAVAARSSFEVMKAEAAARDAETLKKGGSIKKDHFREGKTGGWRELMSPELQREFDEKTAALEAAAAAGGHAFRAV</sequence>
<dbReference type="GO" id="GO:0008146">
    <property type="term" value="F:sulfotransferase activity"/>
    <property type="evidence" value="ECO:0007669"/>
    <property type="project" value="InterPro"/>
</dbReference>
<keyword evidence="5" id="KW-1185">Reference proteome</keyword>
<evidence type="ECO:0000259" key="3">
    <source>
        <dbReference type="Pfam" id="PF00685"/>
    </source>
</evidence>
<dbReference type="AlphaFoldDB" id="A0A0D3J4L7"/>
<keyword evidence="2" id="KW-0808">Transferase</keyword>
<organism evidence="4 5">
    <name type="scientific">Emiliania huxleyi (strain CCMP1516)</name>
    <dbReference type="NCBI Taxonomy" id="280463"/>
    <lineage>
        <taxon>Eukaryota</taxon>
        <taxon>Haptista</taxon>
        <taxon>Haptophyta</taxon>
        <taxon>Prymnesiophyceae</taxon>
        <taxon>Isochrysidales</taxon>
        <taxon>Noelaerhabdaceae</taxon>
        <taxon>Emiliania</taxon>
    </lineage>
</organism>
<dbReference type="Gene3D" id="3.40.50.300">
    <property type="entry name" value="P-loop containing nucleotide triphosphate hydrolases"/>
    <property type="match status" value="1"/>
</dbReference>
<dbReference type="Pfam" id="PF00685">
    <property type="entry name" value="Sulfotransfer_1"/>
    <property type="match status" value="1"/>
</dbReference>
<dbReference type="KEGG" id="ehx:EMIHUDRAFT_96168"/>
<comment type="similarity">
    <text evidence="1">Belongs to the sulfotransferase 1 family.</text>
</comment>
<reference evidence="5" key="1">
    <citation type="journal article" date="2013" name="Nature">
        <title>Pan genome of the phytoplankton Emiliania underpins its global distribution.</title>
        <authorList>
            <person name="Read B.A."/>
            <person name="Kegel J."/>
            <person name="Klute M.J."/>
            <person name="Kuo A."/>
            <person name="Lefebvre S.C."/>
            <person name="Maumus F."/>
            <person name="Mayer C."/>
            <person name="Miller J."/>
            <person name="Monier A."/>
            <person name="Salamov A."/>
            <person name="Young J."/>
            <person name="Aguilar M."/>
            <person name="Claverie J.M."/>
            <person name="Frickenhaus S."/>
            <person name="Gonzalez K."/>
            <person name="Herman E.K."/>
            <person name="Lin Y.C."/>
            <person name="Napier J."/>
            <person name="Ogata H."/>
            <person name="Sarno A.F."/>
            <person name="Shmutz J."/>
            <person name="Schroeder D."/>
            <person name="de Vargas C."/>
            <person name="Verret F."/>
            <person name="von Dassow P."/>
            <person name="Valentin K."/>
            <person name="Van de Peer Y."/>
            <person name="Wheeler G."/>
            <person name="Dacks J.B."/>
            <person name="Delwiche C.F."/>
            <person name="Dyhrman S.T."/>
            <person name="Glockner G."/>
            <person name="John U."/>
            <person name="Richards T."/>
            <person name="Worden A.Z."/>
            <person name="Zhang X."/>
            <person name="Grigoriev I.V."/>
            <person name="Allen A.E."/>
            <person name="Bidle K."/>
            <person name="Borodovsky M."/>
            <person name="Bowler C."/>
            <person name="Brownlee C."/>
            <person name="Cock J.M."/>
            <person name="Elias M."/>
            <person name="Gladyshev V.N."/>
            <person name="Groth M."/>
            <person name="Guda C."/>
            <person name="Hadaegh A."/>
            <person name="Iglesias-Rodriguez M.D."/>
            <person name="Jenkins J."/>
            <person name="Jones B.M."/>
            <person name="Lawson T."/>
            <person name="Leese F."/>
            <person name="Lindquist E."/>
            <person name="Lobanov A."/>
            <person name="Lomsadze A."/>
            <person name="Malik S.B."/>
            <person name="Marsh M.E."/>
            <person name="Mackinder L."/>
            <person name="Mock T."/>
            <person name="Mueller-Roeber B."/>
            <person name="Pagarete A."/>
            <person name="Parker M."/>
            <person name="Probert I."/>
            <person name="Quesneville H."/>
            <person name="Raines C."/>
            <person name="Rensing S.A."/>
            <person name="Riano-Pachon D.M."/>
            <person name="Richier S."/>
            <person name="Rokitta S."/>
            <person name="Shiraiwa Y."/>
            <person name="Soanes D.M."/>
            <person name="van der Giezen M."/>
            <person name="Wahlund T.M."/>
            <person name="Williams B."/>
            <person name="Wilson W."/>
            <person name="Wolfe G."/>
            <person name="Wurch L.L."/>
        </authorList>
    </citation>
    <scope>NUCLEOTIDE SEQUENCE</scope>
</reference>
<dbReference type="Proteomes" id="UP000013827">
    <property type="component" value="Unassembled WGS sequence"/>
</dbReference>
<dbReference type="SUPFAM" id="SSF52540">
    <property type="entry name" value="P-loop containing nucleoside triphosphate hydrolases"/>
    <property type="match status" value="1"/>
</dbReference>
<dbReference type="PaxDb" id="2903-EOD18452"/>
<dbReference type="GeneID" id="19046453"/>
<dbReference type="EnsemblProtists" id="EOD18452">
    <property type="protein sequence ID" value="EOD18452"/>
    <property type="gene ID" value="EMIHUDRAFT_96168"/>
</dbReference>
<dbReference type="OMA" id="CQRANTY"/>